<dbReference type="PANTHER" id="PTHR23416:SF78">
    <property type="entry name" value="LIPOPOLYSACCHARIDE BIOSYNTHESIS O-ACETYL TRANSFERASE WBBJ-RELATED"/>
    <property type="match status" value="1"/>
</dbReference>
<sequence length="173" mass="19306">MRKIISVVSFLRLKIRLGKKLKMYPQNDLSGKVDIKIEKDAEIMIGRGLHSIGPLYLKAIHSGCIILGKNCFFNHNCSITAERKIQIGDSCCFGNNLVIVDHDHDIRNITNGEFISDDIVIGNKVWVGANVTILRGTYIGDNCVIAANSVVKGNIEDGTIYREKKYIKTKTIK</sequence>
<dbReference type="Pfam" id="PF00132">
    <property type="entry name" value="Hexapep"/>
    <property type="match status" value="1"/>
</dbReference>
<dbReference type="Pfam" id="PF14602">
    <property type="entry name" value="Hexapep_2"/>
    <property type="match status" value="1"/>
</dbReference>
<accession>A0A1I2N7E7</accession>
<reference evidence="1 2" key="1">
    <citation type="submission" date="2016-10" db="EMBL/GenBank/DDBJ databases">
        <authorList>
            <person name="de Groot N.N."/>
        </authorList>
    </citation>
    <scope>NUCLEOTIDE SEQUENCE [LARGE SCALE GENOMIC DNA]</scope>
    <source>
        <strain evidence="1 2">NLAE-zl-G419</strain>
    </source>
</reference>
<protein>
    <submittedName>
        <fullName evidence="1">Hexapeptide repeat of succinyl-transferase</fullName>
    </submittedName>
</protein>
<dbReference type="InterPro" id="IPR011004">
    <property type="entry name" value="Trimer_LpxA-like_sf"/>
</dbReference>
<evidence type="ECO:0000313" key="1">
    <source>
        <dbReference type="EMBL" id="SFF99030.1"/>
    </source>
</evidence>
<dbReference type="EMBL" id="FOOE01000019">
    <property type="protein sequence ID" value="SFF99030.1"/>
    <property type="molecule type" value="Genomic_DNA"/>
</dbReference>
<keyword evidence="2" id="KW-1185">Reference proteome</keyword>
<dbReference type="RefSeq" id="WP_074845925.1">
    <property type="nucleotide sequence ID" value="NZ_CABMJC010000010.1"/>
</dbReference>
<keyword evidence="1" id="KW-0808">Transferase</keyword>
<dbReference type="STRING" id="1529.SAMN04487885_11926"/>
<name>A0A1I2N7E7_9CLOT</name>
<dbReference type="PANTHER" id="PTHR23416">
    <property type="entry name" value="SIALIC ACID SYNTHASE-RELATED"/>
    <property type="match status" value="1"/>
</dbReference>
<dbReference type="CDD" id="cd04647">
    <property type="entry name" value="LbH_MAT_like"/>
    <property type="match status" value="1"/>
</dbReference>
<organism evidence="1 2">
    <name type="scientific">Clostridium cadaveris</name>
    <dbReference type="NCBI Taxonomy" id="1529"/>
    <lineage>
        <taxon>Bacteria</taxon>
        <taxon>Bacillati</taxon>
        <taxon>Bacillota</taxon>
        <taxon>Clostridia</taxon>
        <taxon>Eubacteriales</taxon>
        <taxon>Clostridiaceae</taxon>
        <taxon>Clostridium</taxon>
    </lineage>
</organism>
<dbReference type="Gene3D" id="2.160.10.10">
    <property type="entry name" value="Hexapeptide repeat proteins"/>
    <property type="match status" value="1"/>
</dbReference>
<dbReference type="SUPFAM" id="SSF51161">
    <property type="entry name" value="Trimeric LpxA-like enzymes"/>
    <property type="match status" value="1"/>
</dbReference>
<dbReference type="InterPro" id="IPR051159">
    <property type="entry name" value="Hexapeptide_acetyltransf"/>
</dbReference>
<dbReference type="GO" id="GO:0016740">
    <property type="term" value="F:transferase activity"/>
    <property type="evidence" value="ECO:0007669"/>
    <property type="project" value="UniProtKB-KW"/>
</dbReference>
<gene>
    <name evidence="1" type="ORF">SAMN04487885_11926</name>
</gene>
<dbReference type="AlphaFoldDB" id="A0A1I2N7E7"/>
<evidence type="ECO:0000313" key="2">
    <source>
        <dbReference type="Proteomes" id="UP000182135"/>
    </source>
</evidence>
<dbReference type="Proteomes" id="UP000182135">
    <property type="component" value="Unassembled WGS sequence"/>
</dbReference>
<dbReference type="OrthoDB" id="9801697at2"/>
<dbReference type="InterPro" id="IPR001451">
    <property type="entry name" value="Hexapep"/>
</dbReference>
<proteinExistence type="predicted"/>